<feature type="transmembrane region" description="Helical" evidence="1">
    <location>
        <begin position="219"/>
        <end position="237"/>
    </location>
</feature>
<evidence type="ECO:0000256" key="1">
    <source>
        <dbReference type="SAM" id="Phobius"/>
    </source>
</evidence>
<sequence length="251" mass="27619">MALLCLFAGACSQQDIVDRFAPASEVKFARATLEDLRLGHLESTRDHLAAKLRTPDSDAELAKMAGYFPEGAPRSVKTVGAHKAWVNGESHVSLAFEYEFDSDWALADMVVSTTGGQDTIEGLHVYRMKQSLEQTNAFTLRGKHPLQYLFLGLACVIPLLCLYALVLCARTPMRGRKWPWILFILFGFVAVGLNWTTGAFSMQPISVLLFGAACVAQPFGPWTISVAFPLGAVWFLLKRRSYVAAIPPPLP</sequence>
<gene>
    <name evidence="2" type="ORF">ACFPME_12155</name>
</gene>
<evidence type="ECO:0000313" key="2">
    <source>
        <dbReference type="EMBL" id="MFC5437315.1"/>
    </source>
</evidence>
<proteinExistence type="predicted"/>
<keyword evidence="1" id="KW-0472">Membrane</keyword>
<protein>
    <recommendedName>
        <fullName evidence="4">Lipoprotein</fullName>
    </recommendedName>
</protein>
<evidence type="ECO:0008006" key="4">
    <source>
        <dbReference type="Google" id="ProtNLM"/>
    </source>
</evidence>
<dbReference type="Proteomes" id="UP001596013">
    <property type="component" value="Unassembled WGS sequence"/>
</dbReference>
<organism evidence="2 3">
    <name type="scientific">Rhodanobacter umsongensis</name>
    <dbReference type="NCBI Taxonomy" id="633153"/>
    <lineage>
        <taxon>Bacteria</taxon>
        <taxon>Pseudomonadati</taxon>
        <taxon>Pseudomonadota</taxon>
        <taxon>Gammaproteobacteria</taxon>
        <taxon>Lysobacterales</taxon>
        <taxon>Rhodanobacteraceae</taxon>
        <taxon>Rhodanobacter</taxon>
    </lineage>
</organism>
<comment type="caution">
    <text evidence="2">The sequence shown here is derived from an EMBL/GenBank/DDBJ whole genome shotgun (WGS) entry which is preliminary data.</text>
</comment>
<name>A0ABW0JPJ7_9GAMM</name>
<feature type="transmembrane region" description="Helical" evidence="1">
    <location>
        <begin position="180"/>
        <end position="199"/>
    </location>
</feature>
<accession>A0ABW0JPJ7</accession>
<keyword evidence="1" id="KW-1133">Transmembrane helix</keyword>
<dbReference type="EMBL" id="JBHSMK010000008">
    <property type="protein sequence ID" value="MFC5437315.1"/>
    <property type="molecule type" value="Genomic_DNA"/>
</dbReference>
<evidence type="ECO:0000313" key="3">
    <source>
        <dbReference type="Proteomes" id="UP001596013"/>
    </source>
</evidence>
<keyword evidence="1" id="KW-0812">Transmembrane</keyword>
<keyword evidence="3" id="KW-1185">Reference proteome</keyword>
<reference evidence="3" key="1">
    <citation type="journal article" date="2019" name="Int. J. Syst. Evol. Microbiol.">
        <title>The Global Catalogue of Microorganisms (GCM) 10K type strain sequencing project: providing services to taxonomists for standard genome sequencing and annotation.</title>
        <authorList>
            <consortium name="The Broad Institute Genomics Platform"/>
            <consortium name="The Broad Institute Genome Sequencing Center for Infectious Disease"/>
            <person name="Wu L."/>
            <person name="Ma J."/>
        </authorList>
    </citation>
    <scope>NUCLEOTIDE SEQUENCE [LARGE SCALE GENOMIC DNA]</scope>
    <source>
        <strain evidence="3">JCM 17130</strain>
    </source>
</reference>
<feature type="transmembrane region" description="Helical" evidence="1">
    <location>
        <begin position="148"/>
        <end position="168"/>
    </location>
</feature>
<dbReference type="RefSeq" id="WP_377305641.1">
    <property type="nucleotide sequence ID" value="NZ_JBHSMK010000008.1"/>
</dbReference>